<organism evidence="1 2">
    <name type="scientific">Thelephora terrestris</name>
    <dbReference type="NCBI Taxonomy" id="56493"/>
    <lineage>
        <taxon>Eukaryota</taxon>
        <taxon>Fungi</taxon>
        <taxon>Dikarya</taxon>
        <taxon>Basidiomycota</taxon>
        <taxon>Agaricomycotina</taxon>
        <taxon>Agaricomycetes</taxon>
        <taxon>Thelephorales</taxon>
        <taxon>Thelephoraceae</taxon>
        <taxon>Thelephora</taxon>
    </lineage>
</organism>
<keyword evidence="2" id="KW-1185">Reference proteome</keyword>
<name>A0A9P6H8Z3_9AGAM</name>
<sequence>MNGPVLSASKTHLLQYVCSFFYFRTAGKWTGSPMKDFLKDYGPYLSALRCLRSLTLYTVDIHHVDEEALHTCFSAFRETLTELTLGTFVTTFSMFVTLVDYFPNITALRLSLPSLVPSEGPVPLLSRPLRGKISLRYPVQTNSREFADELAKLDLEYDELAVKSHSSVSPELFESQLQISASTVKSLKLAFALPVGTSTTIISHFRQLRELGLVVIRLHSGYTNLLASITSTELRKVAFSVSFVTDRYTASSVKMSWASIDRHLCDLLDRIGRAGYRHTLAVEFRPYEDGGGRKQNLFELLPEFGKRGIVTVAETDLNNRYLGVVYP</sequence>
<accession>A0A9P6H8Z3</accession>
<gene>
    <name evidence="1" type="ORF">BJ322DRAFT_278963</name>
</gene>
<proteinExistence type="predicted"/>
<dbReference type="Proteomes" id="UP000736335">
    <property type="component" value="Unassembled WGS sequence"/>
</dbReference>
<evidence type="ECO:0000313" key="2">
    <source>
        <dbReference type="Proteomes" id="UP000736335"/>
    </source>
</evidence>
<dbReference type="EMBL" id="WIUZ02000015">
    <property type="protein sequence ID" value="KAF9780738.1"/>
    <property type="molecule type" value="Genomic_DNA"/>
</dbReference>
<protein>
    <submittedName>
        <fullName evidence="1">Uncharacterized protein</fullName>
    </submittedName>
</protein>
<reference evidence="1" key="2">
    <citation type="submission" date="2020-11" db="EMBL/GenBank/DDBJ databases">
        <authorList>
            <consortium name="DOE Joint Genome Institute"/>
            <person name="Kuo A."/>
            <person name="Miyauchi S."/>
            <person name="Kiss E."/>
            <person name="Drula E."/>
            <person name="Kohler A."/>
            <person name="Sanchez-Garcia M."/>
            <person name="Andreopoulos B."/>
            <person name="Barry K.W."/>
            <person name="Bonito G."/>
            <person name="Buee M."/>
            <person name="Carver A."/>
            <person name="Chen C."/>
            <person name="Cichocki N."/>
            <person name="Clum A."/>
            <person name="Culley D."/>
            <person name="Crous P.W."/>
            <person name="Fauchery L."/>
            <person name="Girlanda M."/>
            <person name="Hayes R."/>
            <person name="Keri Z."/>
            <person name="Labutti K."/>
            <person name="Lipzen A."/>
            <person name="Lombard V."/>
            <person name="Magnuson J."/>
            <person name="Maillard F."/>
            <person name="Morin E."/>
            <person name="Murat C."/>
            <person name="Nolan M."/>
            <person name="Ohm R."/>
            <person name="Pangilinan J."/>
            <person name="Pereira M."/>
            <person name="Perotto S."/>
            <person name="Peter M."/>
            <person name="Riley R."/>
            <person name="Sitrit Y."/>
            <person name="Stielow B."/>
            <person name="Szollosi G."/>
            <person name="Zifcakova L."/>
            <person name="Stursova M."/>
            <person name="Spatafora J.W."/>
            <person name="Tedersoo L."/>
            <person name="Vaario L.-M."/>
            <person name="Yamada A."/>
            <person name="Yan M."/>
            <person name="Wang P."/>
            <person name="Xu J."/>
            <person name="Bruns T."/>
            <person name="Baldrian P."/>
            <person name="Vilgalys R."/>
            <person name="Henrissat B."/>
            <person name="Grigoriev I.V."/>
            <person name="Hibbett D."/>
            <person name="Nagy L.G."/>
            <person name="Martin F.M."/>
        </authorList>
    </citation>
    <scope>NUCLEOTIDE SEQUENCE</scope>
    <source>
        <strain evidence="1">UH-Tt-Lm1</strain>
    </source>
</reference>
<evidence type="ECO:0000313" key="1">
    <source>
        <dbReference type="EMBL" id="KAF9780738.1"/>
    </source>
</evidence>
<dbReference type="AlphaFoldDB" id="A0A9P6H8Z3"/>
<reference evidence="1" key="1">
    <citation type="journal article" date="2020" name="Nat. Commun.">
        <title>Large-scale genome sequencing of mycorrhizal fungi provides insights into the early evolution of symbiotic traits.</title>
        <authorList>
            <person name="Miyauchi S."/>
            <person name="Kiss E."/>
            <person name="Kuo A."/>
            <person name="Drula E."/>
            <person name="Kohler A."/>
            <person name="Sanchez-Garcia M."/>
            <person name="Morin E."/>
            <person name="Andreopoulos B."/>
            <person name="Barry K.W."/>
            <person name="Bonito G."/>
            <person name="Buee M."/>
            <person name="Carver A."/>
            <person name="Chen C."/>
            <person name="Cichocki N."/>
            <person name="Clum A."/>
            <person name="Culley D."/>
            <person name="Crous P.W."/>
            <person name="Fauchery L."/>
            <person name="Girlanda M."/>
            <person name="Hayes R.D."/>
            <person name="Keri Z."/>
            <person name="LaButti K."/>
            <person name="Lipzen A."/>
            <person name="Lombard V."/>
            <person name="Magnuson J."/>
            <person name="Maillard F."/>
            <person name="Murat C."/>
            <person name="Nolan M."/>
            <person name="Ohm R.A."/>
            <person name="Pangilinan J."/>
            <person name="Pereira M.F."/>
            <person name="Perotto S."/>
            <person name="Peter M."/>
            <person name="Pfister S."/>
            <person name="Riley R."/>
            <person name="Sitrit Y."/>
            <person name="Stielow J.B."/>
            <person name="Szollosi G."/>
            <person name="Zifcakova L."/>
            <person name="Stursova M."/>
            <person name="Spatafora J.W."/>
            <person name="Tedersoo L."/>
            <person name="Vaario L.M."/>
            <person name="Yamada A."/>
            <person name="Yan M."/>
            <person name="Wang P."/>
            <person name="Xu J."/>
            <person name="Bruns T."/>
            <person name="Baldrian P."/>
            <person name="Vilgalys R."/>
            <person name="Dunand C."/>
            <person name="Henrissat B."/>
            <person name="Grigoriev I.V."/>
            <person name="Hibbett D."/>
            <person name="Nagy L.G."/>
            <person name="Martin F.M."/>
        </authorList>
    </citation>
    <scope>NUCLEOTIDE SEQUENCE</scope>
    <source>
        <strain evidence="1">UH-Tt-Lm1</strain>
    </source>
</reference>
<comment type="caution">
    <text evidence="1">The sequence shown here is derived from an EMBL/GenBank/DDBJ whole genome shotgun (WGS) entry which is preliminary data.</text>
</comment>